<name>A0A4C1UN47_EUMVA</name>
<protein>
    <submittedName>
        <fullName evidence="2">Uncharacterized protein</fullName>
    </submittedName>
</protein>
<proteinExistence type="predicted"/>
<reference evidence="2 3" key="1">
    <citation type="journal article" date="2019" name="Commun. Biol.">
        <title>The bagworm genome reveals a unique fibroin gene that provides high tensile strength.</title>
        <authorList>
            <person name="Kono N."/>
            <person name="Nakamura H."/>
            <person name="Ohtoshi R."/>
            <person name="Tomita M."/>
            <person name="Numata K."/>
            <person name="Arakawa K."/>
        </authorList>
    </citation>
    <scope>NUCLEOTIDE SEQUENCE [LARGE SCALE GENOMIC DNA]</scope>
</reference>
<dbReference type="AlphaFoldDB" id="A0A4C1UN47"/>
<accession>A0A4C1UN47</accession>
<evidence type="ECO:0000256" key="1">
    <source>
        <dbReference type="SAM" id="MobiDB-lite"/>
    </source>
</evidence>
<dbReference type="EMBL" id="BGZK01000200">
    <property type="protein sequence ID" value="GBP27861.1"/>
    <property type="molecule type" value="Genomic_DNA"/>
</dbReference>
<feature type="region of interest" description="Disordered" evidence="1">
    <location>
        <begin position="45"/>
        <end position="82"/>
    </location>
</feature>
<keyword evidence="3" id="KW-1185">Reference proteome</keyword>
<dbReference type="Proteomes" id="UP000299102">
    <property type="component" value="Unassembled WGS sequence"/>
</dbReference>
<sequence>MEFTFKEIYSLQELKLCGDDEMVLLGLSHARRGRRIARVTALTQSSDEGPRLETHFKQGIRAGESTESSERLGNISVKSISP</sequence>
<evidence type="ECO:0000313" key="2">
    <source>
        <dbReference type="EMBL" id="GBP27861.1"/>
    </source>
</evidence>
<comment type="caution">
    <text evidence="2">The sequence shown here is derived from an EMBL/GenBank/DDBJ whole genome shotgun (WGS) entry which is preliminary data.</text>
</comment>
<evidence type="ECO:0000313" key="3">
    <source>
        <dbReference type="Proteomes" id="UP000299102"/>
    </source>
</evidence>
<organism evidence="2 3">
    <name type="scientific">Eumeta variegata</name>
    <name type="common">Bagworm moth</name>
    <name type="synonym">Eumeta japonica</name>
    <dbReference type="NCBI Taxonomy" id="151549"/>
    <lineage>
        <taxon>Eukaryota</taxon>
        <taxon>Metazoa</taxon>
        <taxon>Ecdysozoa</taxon>
        <taxon>Arthropoda</taxon>
        <taxon>Hexapoda</taxon>
        <taxon>Insecta</taxon>
        <taxon>Pterygota</taxon>
        <taxon>Neoptera</taxon>
        <taxon>Endopterygota</taxon>
        <taxon>Lepidoptera</taxon>
        <taxon>Glossata</taxon>
        <taxon>Ditrysia</taxon>
        <taxon>Tineoidea</taxon>
        <taxon>Psychidae</taxon>
        <taxon>Oiketicinae</taxon>
        <taxon>Eumeta</taxon>
    </lineage>
</organism>
<gene>
    <name evidence="2" type="ORF">EVAR_14049_1</name>
</gene>